<name>A0A7C5KC91_9BACT</name>
<dbReference type="SUPFAM" id="SSF53067">
    <property type="entry name" value="Actin-like ATPase domain"/>
    <property type="match status" value="1"/>
</dbReference>
<proteinExistence type="predicted"/>
<dbReference type="InterPro" id="IPR005883">
    <property type="entry name" value="PilM"/>
</dbReference>
<sequence length="330" mass="37789">MLYIKYNKYNIINFFWVEEELFLFRKKKIYCGIEIDGNILRFSQVENRKSSFLLKDYQEVILPQPYTKDSNIESVKSFSSLLEQQFGGLKNVDFVLGLHGTQVILKNVRLPMLPGEEVPLVVRSEADRYLPIPPEEAYLDSCFLRDISIGNDSFVDALLVAIPRRIVDPYIDSFNRANLNLSKIDISILALARALGEQLLSGIQMIMKIFFEGVNILILDEGFPVYQRFILIPYDNLVKNESGSLDLLLSEIERTINFYLSDKVNKEISKLSFVGRSENDKSLFNNIKEKISISFGEAKIIPNKLLKGKFDENALIYSGISVGLGMRNER</sequence>
<dbReference type="InterPro" id="IPR050696">
    <property type="entry name" value="FtsA/MreB"/>
</dbReference>
<comment type="caution">
    <text evidence="1">The sequence shown here is derived from an EMBL/GenBank/DDBJ whole genome shotgun (WGS) entry which is preliminary data.</text>
</comment>
<dbReference type="EMBL" id="DRUY01000167">
    <property type="protein sequence ID" value="HHI65879.1"/>
    <property type="molecule type" value="Genomic_DNA"/>
</dbReference>
<gene>
    <name evidence="1" type="ORF">ENL70_04965</name>
</gene>
<dbReference type="AlphaFoldDB" id="A0A7C5KC91"/>
<reference evidence="1" key="1">
    <citation type="journal article" date="2020" name="mSystems">
        <title>Genome- and Community-Level Interaction Insights into Carbon Utilization and Element Cycling Functions of Hydrothermarchaeota in Hydrothermal Sediment.</title>
        <authorList>
            <person name="Zhou Z."/>
            <person name="Liu Y."/>
            <person name="Xu W."/>
            <person name="Pan J."/>
            <person name="Luo Z.H."/>
            <person name="Li M."/>
        </authorList>
    </citation>
    <scope>NUCLEOTIDE SEQUENCE [LARGE SCALE GENOMIC DNA]</scope>
    <source>
        <strain evidence="1">SpSt-1019</strain>
    </source>
</reference>
<organism evidence="1">
    <name type="scientific">Thermodesulfobium narugense</name>
    <dbReference type="NCBI Taxonomy" id="184064"/>
    <lineage>
        <taxon>Bacteria</taxon>
        <taxon>Pseudomonadati</taxon>
        <taxon>Thermodesulfobiota</taxon>
        <taxon>Thermodesulfobiia</taxon>
        <taxon>Thermodesulfobiales</taxon>
        <taxon>Thermodesulfobiaceae</taxon>
        <taxon>Thermodesulfobium</taxon>
    </lineage>
</organism>
<dbReference type="Pfam" id="PF11104">
    <property type="entry name" value="PilM_2"/>
    <property type="match status" value="1"/>
</dbReference>
<dbReference type="InterPro" id="IPR043129">
    <property type="entry name" value="ATPase_NBD"/>
</dbReference>
<evidence type="ECO:0008006" key="2">
    <source>
        <dbReference type="Google" id="ProtNLM"/>
    </source>
</evidence>
<accession>A0A7C5KC91</accession>
<protein>
    <recommendedName>
        <fullName evidence="2">Pilus assembly protein PilM</fullName>
    </recommendedName>
</protein>
<dbReference type="Gene3D" id="3.30.420.40">
    <property type="match status" value="2"/>
</dbReference>
<dbReference type="PANTHER" id="PTHR32432:SF3">
    <property type="entry name" value="ETHANOLAMINE UTILIZATION PROTEIN EUTJ"/>
    <property type="match status" value="1"/>
</dbReference>
<dbReference type="Gene3D" id="3.30.1490.300">
    <property type="match status" value="1"/>
</dbReference>
<evidence type="ECO:0000313" key="1">
    <source>
        <dbReference type="EMBL" id="HHI65879.1"/>
    </source>
</evidence>
<dbReference type="PANTHER" id="PTHR32432">
    <property type="entry name" value="CELL DIVISION PROTEIN FTSA-RELATED"/>
    <property type="match status" value="1"/>
</dbReference>